<organism evidence="2 3">
    <name type="scientific">Streblomastix strix</name>
    <dbReference type="NCBI Taxonomy" id="222440"/>
    <lineage>
        <taxon>Eukaryota</taxon>
        <taxon>Metamonada</taxon>
        <taxon>Preaxostyla</taxon>
        <taxon>Oxymonadida</taxon>
        <taxon>Streblomastigidae</taxon>
        <taxon>Streblomastix</taxon>
    </lineage>
</organism>
<evidence type="ECO:0000313" key="2">
    <source>
        <dbReference type="EMBL" id="KAA6370166.1"/>
    </source>
</evidence>
<dbReference type="AlphaFoldDB" id="A0A5J4UH85"/>
<name>A0A5J4UH85_9EUKA</name>
<evidence type="ECO:0000313" key="3">
    <source>
        <dbReference type="Proteomes" id="UP000324800"/>
    </source>
</evidence>
<sequence>MKKVIEIENEQQNEQQLGEDQYEEIEYEEEEEVEQEIEQEEHVPITQISPIQDQNEKEIVQDKDKEEDILGDLEIPPRNCVSPSLVNQFLPPIKPLLWARLLKDWQIDWKIQEQQDYPLSQDYIPLLKQESGSKYYIVIQEPDKIQENIDELNNKKKEKTKSEKEKKDQQQIDNISAFPLAQHTQPGNGNNEIELQQQEEEIQQQQDQNQQEEEPLLDPEVIQMRLKREIIPSYPQGGIKNGQYIPLPGQGILKRSQTELDAAAEAVKDRATNNLKK</sequence>
<comment type="caution">
    <text evidence="2">The sequence shown here is derived from an EMBL/GenBank/DDBJ whole genome shotgun (WGS) entry which is preliminary data.</text>
</comment>
<feature type="region of interest" description="Disordered" evidence="1">
    <location>
        <begin position="1"/>
        <end position="20"/>
    </location>
</feature>
<feature type="region of interest" description="Disordered" evidence="1">
    <location>
        <begin position="32"/>
        <end position="57"/>
    </location>
</feature>
<gene>
    <name evidence="2" type="ORF">EZS28_034307</name>
</gene>
<feature type="region of interest" description="Disordered" evidence="1">
    <location>
        <begin position="198"/>
        <end position="217"/>
    </location>
</feature>
<dbReference type="EMBL" id="SNRW01015659">
    <property type="protein sequence ID" value="KAA6370166.1"/>
    <property type="molecule type" value="Genomic_DNA"/>
</dbReference>
<feature type="non-terminal residue" evidence="2">
    <location>
        <position position="277"/>
    </location>
</feature>
<evidence type="ECO:0000256" key="1">
    <source>
        <dbReference type="SAM" id="MobiDB-lite"/>
    </source>
</evidence>
<proteinExistence type="predicted"/>
<accession>A0A5J4UH85</accession>
<protein>
    <submittedName>
        <fullName evidence="2">Uncharacterized protein</fullName>
    </submittedName>
</protein>
<reference evidence="2 3" key="1">
    <citation type="submission" date="2019-03" db="EMBL/GenBank/DDBJ databases">
        <title>Single cell metagenomics reveals metabolic interactions within the superorganism composed of flagellate Streblomastix strix and complex community of Bacteroidetes bacteria on its surface.</title>
        <authorList>
            <person name="Treitli S.C."/>
            <person name="Kolisko M."/>
            <person name="Husnik F."/>
            <person name="Keeling P."/>
            <person name="Hampl V."/>
        </authorList>
    </citation>
    <scope>NUCLEOTIDE SEQUENCE [LARGE SCALE GENOMIC DNA]</scope>
    <source>
        <strain evidence="2">ST1C</strain>
    </source>
</reference>
<dbReference type="Proteomes" id="UP000324800">
    <property type="component" value="Unassembled WGS sequence"/>
</dbReference>